<feature type="signal peptide" evidence="2">
    <location>
        <begin position="1"/>
        <end position="20"/>
    </location>
</feature>
<dbReference type="CDD" id="cd00198">
    <property type="entry name" value="vWFA"/>
    <property type="match status" value="1"/>
</dbReference>
<keyword evidence="1" id="KW-0472">Membrane</keyword>
<dbReference type="HOGENOM" id="CLU_695684_0_0_3"/>
<dbReference type="STRING" id="13035.Dacsa_1309"/>
<dbReference type="PROSITE" id="PS50234">
    <property type="entry name" value="VWFA"/>
    <property type="match status" value="1"/>
</dbReference>
<dbReference type="InterPro" id="IPR036465">
    <property type="entry name" value="vWFA_dom_sf"/>
</dbReference>
<feature type="chain" id="PRO_5003938887" evidence="2">
    <location>
        <begin position="21"/>
        <end position="451"/>
    </location>
</feature>
<keyword evidence="1" id="KW-1133">Transmembrane helix</keyword>
<dbReference type="SUPFAM" id="SSF53300">
    <property type="entry name" value="vWA-like"/>
    <property type="match status" value="1"/>
</dbReference>
<keyword evidence="1" id="KW-0812">Transmembrane</keyword>
<evidence type="ECO:0000259" key="3">
    <source>
        <dbReference type="PROSITE" id="PS50234"/>
    </source>
</evidence>
<dbReference type="Gene3D" id="3.40.50.410">
    <property type="entry name" value="von Willebrand factor, type A domain"/>
    <property type="match status" value="1"/>
</dbReference>
<reference evidence="4" key="1">
    <citation type="submission" date="2012-04" db="EMBL/GenBank/DDBJ databases">
        <title>Finished genome of Dactylococcopsis salina PCC 8305.</title>
        <authorList>
            <consortium name="US DOE Joint Genome Institute"/>
            <person name="Gugger M."/>
            <person name="Coursin T."/>
            <person name="Rippka R."/>
            <person name="Tandeau De Marsac N."/>
            <person name="Huntemann M."/>
            <person name="Wei C.-L."/>
            <person name="Han J."/>
            <person name="Detter J.C."/>
            <person name="Han C."/>
            <person name="Tapia R."/>
            <person name="Daligault H."/>
            <person name="Chen A."/>
            <person name="Krypides N."/>
            <person name="Mavromatis K."/>
            <person name="Markowitz V."/>
            <person name="Szeto E."/>
            <person name="Ivanova N."/>
            <person name="Ovchinnikova G."/>
            <person name="Pagani I."/>
            <person name="Pati A."/>
            <person name="Goodwin L."/>
            <person name="Peters L."/>
            <person name="Pitluck S."/>
            <person name="Woyke T."/>
            <person name="Kerfeld C."/>
        </authorList>
    </citation>
    <scope>NUCLEOTIDE SEQUENCE [LARGE SCALE GENOMIC DNA]</scope>
    <source>
        <strain evidence="4">PCC 8305</strain>
    </source>
</reference>
<dbReference type="PATRIC" id="fig|13035.3.peg.1477"/>
<dbReference type="eggNOG" id="COG2304">
    <property type="taxonomic scope" value="Bacteria"/>
</dbReference>
<dbReference type="InterPro" id="IPR002035">
    <property type="entry name" value="VWF_A"/>
</dbReference>
<feature type="transmembrane region" description="Helical" evidence="1">
    <location>
        <begin position="421"/>
        <end position="442"/>
    </location>
</feature>
<dbReference type="AlphaFoldDB" id="K9YSY0"/>
<dbReference type="RefSeq" id="WP_015229009.1">
    <property type="nucleotide sequence ID" value="NC_019780.1"/>
</dbReference>
<name>K9YSY0_DACS8</name>
<organism evidence="4 5">
    <name type="scientific">Dactylococcopsis salina (strain PCC 8305)</name>
    <name type="common">Myxobactron salinum</name>
    <dbReference type="NCBI Taxonomy" id="13035"/>
    <lineage>
        <taxon>Bacteria</taxon>
        <taxon>Bacillati</taxon>
        <taxon>Cyanobacteriota</taxon>
        <taxon>Cyanophyceae</taxon>
        <taxon>Nodosilineales</taxon>
        <taxon>Cymatolegaceae</taxon>
        <taxon>Dactylococcopsis</taxon>
    </lineage>
</organism>
<evidence type="ECO:0000256" key="2">
    <source>
        <dbReference type="SAM" id="SignalP"/>
    </source>
</evidence>
<gene>
    <name evidence="4" type="ORF">Dacsa_1309</name>
</gene>
<sequence>MKKKCTALFTTIASWIPRLSFSLALVTVIDAPSFAQVREIQEVEILGQPQVKEDEVTVRVKLQGKENKPVVPLTPDDFTLRARKQLSAQEWSDWNNLEKEEYWQTWKSPDEAVQVPVWMIFLLDFSGSMNREDRRGVEKFTGAINAIRSFNEFASENLEGNIQISVVPFGIGGNNCPIQPIDDEQLDRFLPVGDFKLTNYLDNLEKRSPCAATDIYSPLKKAIRFFSNPYDQRFSPNQTELSQENFQTEITEPQPQLAIILLSDGYHNAGNDQQNMDEVKQLLNENSNIIIHTLGYGLTPQQLGEKYKLGREANRADINRKIVQEGEFVDKNLLDSLAEITGGISSFSADADVIAQQLPLFLKALLGEYEITYTDPSGERGSTHEIQVGITSPKTEKMIYSQPKRYRITVFGRSLPLSTRLIILSLTLLTLGVGGVLPFYFWGKWLQKSEN</sequence>
<evidence type="ECO:0000313" key="5">
    <source>
        <dbReference type="Proteomes" id="UP000010482"/>
    </source>
</evidence>
<keyword evidence="5" id="KW-1185">Reference proteome</keyword>
<keyword evidence="2" id="KW-0732">Signal</keyword>
<dbReference type="OrthoDB" id="418472at2"/>
<accession>K9YSY0</accession>
<dbReference type="Proteomes" id="UP000010482">
    <property type="component" value="Chromosome"/>
</dbReference>
<dbReference type="KEGG" id="dsl:Dacsa_1309"/>
<protein>
    <submittedName>
        <fullName evidence="4">von Willebrand factor type A-like protein</fullName>
    </submittedName>
</protein>
<dbReference type="EMBL" id="CP003944">
    <property type="protein sequence ID" value="AFZ50004.1"/>
    <property type="molecule type" value="Genomic_DNA"/>
</dbReference>
<feature type="domain" description="VWFA" evidence="3">
    <location>
        <begin position="118"/>
        <end position="337"/>
    </location>
</feature>
<evidence type="ECO:0000313" key="4">
    <source>
        <dbReference type="EMBL" id="AFZ50004.1"/>
    </source>
</evidence>
<proteinExistence type="predicted"/>
<evidence type="ECO:0000256" key="1">
    <source>
        <dbReference type="SAM" id="Phobius"/>
    </source>
</evidence>